<dbReference type="PRINTS" id="PR00864">
    <property type="entry name" value="PREPILNPTASE"/>
</dbReference>
<protein>
    <recommendedName>
        <fullName evidence="9">Prepilin leader peptidase/N-methyltransferase</fullName>
        <ecNumber evidence="9">2.1.1.-</ecNumber>
        <ecNumber evidence="9">3.4.23.43</ecNumber>
    </recommendedName>
</protein>
<keyword evidence="5 9" id="KW-0812">Transmembrane</keyword>
<dbReference type="GO" id="GO:0005886">
    <property type="term" value="C:plasma membrane"/>
    <property type="evidence" value="ECO:0007669"/>
    <property type="project" value="UniProtKB-SubCell"/>
</dbReference>
<sequence length="247" mass="27381">MILFCILFGLLIGSFLNVCIYRIPLNQSIVYPPSHCPNCQTPLRPIDLIPVLSYFLSGRHCRYCGEVIASRYAIVESLTAFLFVWCFSVFGWTGETVSACVFVSFMVVITFIDYDHQLILDKVLIWFALAGVSIRYYLGSPSLLDMGLAALVGGGLLLIIAVLSRGGMGGGDVKFCFALGIWLGWPDILLALFLSFVIGGLAGVILLVFRLRGRKDMIPFGPFICLGAFLTLLYGRDILTWYFGLMR</sequence>
<reference evidence="13 14" key="1">
    <citation type="submission" date="2016-02" db="EMBL/GenBank/DDBJ databases">
        <title>Anaerosporomusa subterraneum gen. nov., sp. nov., a spore-forming obligate anaerobe isolated from saprolite.</title>
        <authorList>
            <person name="Choi J.K."/>
            <person name="Shah M."/>
            <person name="Yee N."/>
        </authorList>
    </citation>
    <scope>NUCLEOTIDE SEQUENCE [LARGE SCALE GENOMIC DNA]</scope>
    <source>
        <strain evidence="13 14">RU4</strain>
    </source>
</reference>
<keyword evidence="9" id="KW-0511">Multifunctional enzyme</keyword>
<dbReference type="Pfam" id="PF06750">
    <property type="entry name" value="A24_N_bact"/>
    <property type="match status" value="1"/>
</dbReference>
<feature type="domain" description="Prepilin type IV endopeptidase peptidase" evidence="11">
    <location>
        <begin position="100"/>
        <end position="203"/>
    </location>
</feature>
<dbReference type="EMBL" id="LSGP01000013">
    <property type="protein sequence ID" value="KYZ77602.1"/>
    <property type="molecule type" value="Genomic_DNA"/>
</dbReference>
<keyword evidence="9" id="KW-0489">Methyltransferase</keyword>
<dbReference type="GO" id="GO:0006465">
    <property type="term" value="P:signal peptide processing"/>
    <property type="evidence" value="ECO:0007669"/>
    <property type="project" value="TreeGrafter"/>
</dbReference>
<dbReference type="OrthoDB" id="9789291at2"/>
<keyword evidence="4" id="KW-0997">Cell inner membrane</keyword>
<dbReference type="InterPro" id="IPR010627">
    <property type="entry name" value="Prepilin_pept_A24_N"/>
</dbReference>
<dbReference type="InterPro" id="IPR000045">
    <property type="entry name" value="Prepilin_IV_endopep_pep"/>
</dbReference>
<evidence type="ECO:0000256" key="4">
    <source>
        <dbReference type="ARBA" id="ARBA00022519"/>
    </source>
</evidence>
<evidence type="ECO:0000259" key="12">
    <source>
        <dbReference type="Pfam" id="PF06750"/>
    </source>
</evidence>
<evidence type="ECO:0000256" key="8">
    <source>
        <dbReference type="RuleBase" id="RU003793"/>
    </source>
</evidence>
<accession>A0A154BUJ9</accession>
<keyword evidence="9" id="KW-0645">Protease</keyword>
<keyword evidence="3" id="KW-1003">Cell membrane</keyword>
<evidence type="ECO:0000256" key="3">
    <source>
        <dbReference type="ARBA" id="ARBA00022475"/>
    </source>
</evidence>
<evidence type="ECO:0000256" key="1">
    <source>
        <dbReference type="ARBA" id="ARBA00004429"/>
    </source>
</evidence>
<dbReference type="EC" id="3.4.23.43" evidence="9"/>
<name>A0A154BUJ9_ANASB</name>
<dbReference type="Gene3D" id="1.20.120.1220">
    <property type="match status" value="1"/>
</dbReference>
<gene>
    <name evidence="13" type="ORF">AXX12_02745</name>
</gene>
<comment type="subcellular location">
    <subcellularLocation>
        <location evidence="1">Cell inner membrane</location>
        <topology evidence="1">Multi-pass membrane protein</topology>
    </subcellularLocation>
    <subcellularLocation>
        <location evidence="9">Cell membrane</location>
        <topology evidence="9">Multi-pass membrane protein</topology>
    </subcellularLocation>
</comment>
<dbReference type="Pfam" id="PF01478">
    <property type="entry name" value="Peptidase_A24"/>
    <property type="match status" value="1"/>
</dbReference>
<keyword evidence="9" id="KW-0378">Hydrolase</keyword>
<comment type="similarity">
    <text evidence="2 8">Belongs to the peptidase A24 family.</text>
</comment>
<evidence type="ECO:0000313" key="14">
    <source>
        <dbReference type="Proteomes" id="UP000076268"/>
    </source>
</evidence>
<evidence type="ECO:0000256" key="10">
    <source>
        <dbReference type="SAM" id="Phobius"/>
    </source>
</evidence>
<evidence type="ECO:0000313" key="13">
    <source>
        <dbReference type="EMBL" id="KYZ77602.1"/>
    </source>
</evidence>
<dbReference type="AlphaFoldDB" id="A0A154BUJ9"/>
<feature type="transmembrane region" description="Helical" evidence="10">
    <location>
        <begin position="220"/>
        <end position="243"/>
    </location>
</feature>
<keyword evidence="7 10" id="KW-0472">Membrane</keyword>
<keyword evidence="6 10" id="KW-1133">Transmembrane helix</keyword>
<keyword evidence="9" id="KW-0808">Transferase</keyword>
<evidence type="ECO:0000256" key="7">
    <source>
        <dbReference type="ARBA" id="ARBA00023136"/>
    </source>
</evidence>
<dbReference type="InterPro" id="IPR014032">
    <property type="entry name" value="Peptidase_A24A_bac"/>
</dbReference>
<dbReference type="PANTHER" id="PTHR30487:SF0">
    <property type="entry name" value="PREPILIN LEADER PEPTIDASE_N-METHYLTRANSFERASE-RELATED"/>
    <property type="match status" value="1"/>
</dbReference>
<dbReference type="Proteomes" id="UP000076268">
    <property type="component" value="Unassembled WGS sequence"/>
</dbReference>
<dbReference type="GO" id="GO:0004190">
    <property type="term" value="F:aspartic-type endopeptidase activity"/>
    <property type="evidence" value="ECO:0007669"/>
    <property type="project" value="UniProtKB-EC"/>
</dbReference>
<comment type="catalytic activity">
    <reaction evidence="9">
        <text>Typically cleaves a -Gly-|-Phe- bond to release an N-terminal, basic peptide of 5-8 residues from type IV prepilin, and then N-methylates the new N-terminal amino group, the methyl donor being S-adenosyl-L-methionine.</text>
        <dbReference type="EC" id="3.4.23.43"/>
    </reaction>
</comment>
<feature type="transmembrane region" description="Helical" evidence="10">
    <location>
        <begin position="144"/>
        <end position="163"/>
    </location>
</feature>
<dbReference type="STRING" id="1794912.AXX12_02745"/>
<dbReference type="InterPro" id="IPR050882">
    <property type="entry name" value="Prepilin_peptidase/N-MTase"/>
</dbReference>
<evidence type="ECO:0000256" key="9">
    <source>
        <dbReference type="RuleBase" id="RU003794"/>
    </source>
</evidence>
<dbReference type="PANTHER" id="PTHR30487">
    <property type="entry name" value="TYPE 4 PREPILIN-LIKE PROTEINS LEADER PEPTIDE-PROCESSING ENZYME"/>
    <property type="match status" value="1"/>
</dbReference>
<proteinExistence type="inferred from homology"/>
<feature type="transmembrane region" description="Helical" evidence="10">
    <location>
        <begin position="175"/>
        <end position="208"/>
    </location>
</feature>
<feature type="transmembrane region" description="Helical" evidence="10">
    <location>
        <begin position="119"/>
        <end position="138"/>
    </location>
</feature>
<evidence type="ECO:0000256" key="2">
    <source>
        <dbReference type="ARBA" id="ARBA00005801"/>
    </source>
</evidence>
<dbReference type="GO" id="GO:0008168">
    <property type="term" value="F:methyltransferase activity"/>
    <property type="evidence" value="ECO:0007669"/>
    <property type="project" value="UniProtKB-KW"/>
</dbReference>
<comment type="caution">
    <text evidence="13">The sequence shown here is derived from an EMBL/GenBank/DDBJ whole genome shotgun (WGS) entry which is preliminary data.</text>
</comment>
<evidence type="ECO:0000256" key="6">
    <source>
        <dbReference type="ARBA" id="ARBA00022989"/>
    </source>
</evidence>
<keyword evidence="14" id="KW-1185">Reference proteome</keyword>
<feature type="transmembrane region" description="Helical" evidence="10">
    <location>
        <begin position="82"/>
        <end position="112"/>
    </location>
</feature>
<dbReference type="EC" id="2.1.1.-" evidence="9"/>
<feature type="domain" description="Prepilin peptidase A24 N-terminal" evidence="12">
    <location>
        <begin position="7"/>
        <end position="88"/>
    </location>
</feature>
<dbReference type="GO" id="GO:0032259">
    <property type="term" value="P:methylation"/>
    <property type="evidence" value="ECO:0007669"/>
    <property type="project" value="UniProtKB-KW"/>
</dbReference>
<evidence type="ECO:0000256" key="5">
    <source>
        <dbReference type="ARBA" id="ARBA00022692"/>
    </source>
</evidence>
<organism evidence="13 14">
    <name type="scientific">Anaerosporomusa subterranea</name>
    <dbReference type="NCBI Taxonomy" id="1794912"/>
    <lineage>
        <taxon>Bacteria</taxon>
        <taxon>Bacillati</taxon>
        <taxon>Bacillota</taxon>
        <taxon>Negativicutes</taxon>
        <taxon>Acetonemataceae</taxon>
        <taxon>Anaerosporomusa</taxon>
    </lineage>
</organism>
<evidence type="ECO:0000259" key="11">
    <source>
        <dbReference type="Pfam" id="PF01478"/>
    </source>
</evidence>
<comment type="function">
    <text evidence="9">Plays an essential role in type IV pili and type II pseudopili formation by proteolytically removing the leader sequence from substrate proteins and subsequently monomethylating the alpha-amino group of the newly exposed N-terminal phenylalanine.</text>
</comment>